<dbReference type="GO" id="GO:0043709">
    <property type="term" value="P:cell adhesion involved in single-species biofilm formation"/>
    <property type="evidence" value="ECO:0007669"/>
    <property type="project" value="TreeGrafter"/>
</dbReference>
<dbReference type="InterPro" id="IPR000160">
    <property type="entry name" value="GGDEF_dom"/>
</dbReference>
<dbReference type="Pfam" id="PF00360">
    <property type="entry name" value="PHY"/>
    <property type="match status" value="1"/>
</dbReference>
<dbReference type="FunFam" id="3.30.70.270:FF:000001">
    <property type="entry name" value="Diguanylate cyclase domain protein"/>
    <property type="match status" value="1"/>
</dbReference>
<dbReference type="SUPFAM" id="SSF55781">
    <property type="entry name" value="GAF domain-like"/>
    <property type="match status" value="2"/>
</dbReference>
<dbReference type="InterPro" id="IPR043128">
    <property type="entry name" value="Rev_trsase/Diguanyl_cyclase"/>
</dbReference>
<dbReference type="InterPro" id="IPR029787">
    <property type="entry name" value="Nucleotide_cyclase"/>
</dbReference>
<dbReference type="PROSITE" id="PS50887">
    <property type="entry name" value="GGDEF"/>
    <property type="match status" value="1"/>
</dbReference>
<dbReference type="InterPro" id="IPR035965">
    <property type="entry name" value="PAS-like_dom_sf"/>
</dbReference>
<dbReference type="EMBL" id="LT629692">
    <property type="protein sequence ID" value="SDH57813.1"/>
    <property type="molecule type" value="Genomic_DNA"/>
</dbReference>
<organism evidence="7 8">
    <name type="scientific">Microbacterium pygmaeum</name>
    <dbReference type="NCBI Taxonomy" id="370764"/>
    <lineage>
        <taxon>Bacteria</taxon>
        <taxon>Bacillati</taxon>
        <taxon>Actinomycetota</taxon>
        <taxon>Actinomycetes</taxon>
        <taxon>Micrococcales</taxon>
        <taxon>Microbacteriaceae</taxon>
        <taxon>Microbacterium</taxon>
    </lineage>
</organism>
<dbReference type="Pfam" id="PF00990">
    <property type="entry name" value="GGDEF"/>
    <property type="match status" value="1"/>
</dbReference>
<dbReference type="Gene3D" id="3.30.450.40">
    <property type="match status" value="1"/>
</dbReference>
<name>A0A1G8DJG4_9MICO</name>
<dbReference type="InterPro" id="IPR013515">
    <property type="entry name" value="Phytochrome_cen-reg"/>
</dbReference>
<sequence>MSSLPLTGADVGEDERRRLEECSREPIRTPGAIQPHGVLLGVDRERFVIEVASENCAAMLGCADPLGEPLARVVGAEFASTIQHFVATGGANPLMFATASAAFDVMVHEVGETVVIEFEPVLPRTLQQTTSALYAIIQRLAHSADSRSLRAETARELRELTGFDRVMVYHFHPDAHGEVVAEARADDMEPYLGLHFPASDIPAQARELYLTKLSRAIVGTSTDSVDLLSVDDASGRSPLDLSSAELRSVSPHHLQFMRNMGQDSTLSFSMVRDGVLIGMITCAHRSTLRVPFILRRGMEVLAGQVALQLSALDRVAQLQRQAAIRRRRTDLILQIADADDLARSLVSGRLTVLDVIEADGAVACIDGQTHSIGSVPSISELEALYRATRPGARGGLYVTESLRTDDPDLARVVPSVTGALVVHIGGAGDFLAFFRDEILREVNWLGDQTTANRRTPLSPRNSFSSWTAGVTGSSAPWGDLVGEAVELARDLEGALFRRIESELAHLAMRDSLTGLPNRRGLMEQLDAAIDPEAVGDLSVLFIDLDRFKQINDAFGHDVGDSVLAAVGKRIQDATRAGDTVARIGGDEFVVLCDRADDEHVLVVAERIREAIHEPIVLETLTLEVAASVGATTVSAGDTALDALRAADQAMYRAKQGGRNRSSR</sequence>
<dbReference type="InterPro" id="IPR003018">
    <property type="entry name" value="GAF"/>
</dbReference>
<protein>
    <submittedName>
        <fullName evidence="7">Diguanylate cyclase (GGDEF) domain-containing protein</fullName>
    </submittedName>
</protein>
<dbReference type="SUPFAM" id="SSF55073">
    <property type="entry name" value="Nucleotide cyclase"/>
    <property type="match status" value="1"/>
</dbReference>
<dbReference type="InterPro" id="IPR050469">
    <property type="entry name" value="Diguanylate_Cyclase"/>
</dbReference>
<dbReference type="SMART" id="SM00267">
    <property type="entry name" value="GGDEF"/>
    <property type="match status" value="1"/>
</dbReference>
<dbReference type="Proteomes" id="UP000199009">
    <property type="component" value="Chromosome I"/>
</dbReference>
<dbReference type="Gene3D" id="3.30.70.270">
    <property type="match status" value="1"/>
</dbReference>
<dbReference type="GO" id="GO:1902201">
    <property type="term" value="P:negative regulation of bacterial-type flagellum-dependent cell motility"/>
    <property type="evidence" value="ECO:0007669"/>
    <property type="project" value="TreeGrafter"/>
</dbReference>
<dbReference type="PANTHER" id="PTHR45138">
    <property type="entry name" value="REGULATORY COMPONENTS OF SENSORY TRANSDUCTION SYSTEM"/>
    <property type="match status" value="1"/>
</dbReference>
<dbReference type="RefSeq" id="WP_091492622.1">
    <property type="nucleotide sequence ID" value="NZ_LT629692.1"/>
</dbReference>
<dbReference type="CDD" id="cd01949">
    <property type="entry name" value="GGDEF"/>
    <property type="match status" value="1"/>
</dbReference>
<dbReference type="SMART" id="SM00065">
    <property type="entry name" value="GAF"/>
    <property type="match status" value="1"/>
</dbReference>
<evidence type="ECO:0000259" key="6">
    <source>
        <dbReference type="PROSITE" id="PS50887"/>
    </source>
</evidence>
<gene>
    <name evidence="7" type="ORF">SAMN04489810_3366</name>
</gene>
<keyword evidence="4" id="KW-0675">Receptor</keyword>
<keyword evidence="1" id="KW-0600">Photoreceptor protein</keyword>
<accession>A0A1G8DJG4</accession>
<evidence type="ECO:0000256" key="4">
    <source>
        <dbReference type="ARBA" id="ARBA00023170"/>
    </source>
</evidence>
<evidence type="ECO:0000313" key="7">
    <source>
        <dbReference type="EMBL" id="SDH57813.1"/>
    </source>
</evidence>
<dbReference type="InterPro" id="IPR016132">
    <property type="entry name" value="Phyto_chromo_attachment"/>
</dbReference>
<dbReference type="InterPro" id="IPR013654">
    <property type="entry name" value="PAS_2"/>
</dbReference>
<dbReference type="Gene3D" id="3.30.450.20">
    <property type="entry name" value="PAS domain"/>
    <property type="match status" value="1"/>
</dbReference>
<dbReference type="NCBIfam" id="TIGR00254">
    <property type="entry name" value="GGDEF"/>
    <property type="match status" value="1"/>
</dbReference>
<dbReference type="PANTHER" id="PTHR45138:SF9">
    <property type="entry name" value="DIGUANYLATE CYCLASE DGCM-RELATED"/>
    <property type="match status" value="1"/>
</dbReference>
<evidence type="ECO:0000256" key="3">
    <source>
        <dbReference type="ARBA" id="ARBA00022991"/>
    </source>
</evidence>
<dbReference type="SUPFAM" id="SSF55785">
    <property type="entry name" value="PYP-like sensor domain (PAS domain)"/>
    <property type="match status" value="1"/>
</dbReference>
<dbReference type="Pfam" id="PF08446">
    <property type="entry name" value="PAS_2"/>
    <property type="match status" value="1"/>
</dbReference>
<keyword evidence="8" id="KW-1185">Reference proteome</keyword>
<dbReference type="GO" id="GO:0005886">
    <property type="term" value="C:plasma membrane"/>
    <property type="evidence" value="ECO:0007669"/>
    <property type="project" value="TreeGrafter"/>
</dbReference>
<evidence type="ECO:0000256" key="1">
    <source>
        <dbReference type="ARBA" id="ARBA00022543"/>
    </source>
</evidence>
<dbReference type="Gene3D" id="3.30.450.270">
    <property type="match status" value="1"/>
</dbReference>
<dbReference type="InterPro" id="IPR001294">
    <property type="entry name" value="Phytochrome"/>
</dbReference>
<dbReference type="PROSITE" id="PS50046">
    <property type="entry name" value="PHYTOCHROME_2"/>
    <property type="match status" value="1"/>
</dbReference>
<dbReference type="GO" id="GO:0052621">
    <property type="term" value="F:diguanylate cyclase activity"/>
    <property type="evidence" value="ECO:0007669"/>
    <property type="project" value="TreeGrafter"/>
</dbReference>
<dbReference type="GO" id="GO:0009584">
    <property type="term" value="P:detection of visible light"/>
    <property type="evidence" value="ECO:0007669"/>
    <property type="project" value="InterPro"/>
</dbReference>
<dbReference type="InterPro" id="IPR043150">
    <property type="entry name" value="Phytochrome_PHY_sf"/>
</dbReference>
<keyword evidence="2" id="KW-0716">Sensory transduction</keyword>
<evidence type="ECO:0000256" key="2">
    <source>
        <dbReference type="ARBA" id="ARBA00022606"/>
    </source>
</evidence>
<feature type="domain" description="Phytochrome chromophore attachment site" evidence="5">
    <location>
        <begin position="145"/>
        <end position="303"/>
    </location>
</feature>
<dbReference type="Pfam" id="PF01590">
    <property type="entry name" value="GAF"/>
    <property type="match status" value="1"/>
</dbReference>
<dbReference type="AlphaFoldDB" id="A0A1G8DJG4"/>
<dbReference type="GO" id="GO:0006355">
    <property type="term" value="P:regulation of DNA-templated transcription"/>
    <property type="evidence" value="ECO:0007669"/>
    <property type="project" value="InterPro"/>
</dbReference>
<dbReference type="OrthoDB" id="23692at2"/>
<dbReference type="STRING" id="370764.SAMN04489810_3366"/>
<dbReference type="PRINTS" id="PR01033">
    <property type="entry name" value="PHYTOCHROME"/>
</dbReference>
<keyword evidence="3" id="KW-0157">Chromophore</keyword>
<feature type="domain" description="GGDEF" evidence="6">
    <location>
        <begin position="535"/>
        <end position="663"/>
    </location>
</feature>
<evidence type="ECO:0000313" key="8">
    <source>
        <dbReference type="Proteomes" id="UP000199009"/>
    </source>
</evidence>
<evidence type="ECO:0000259" key="5">
    <source>
        <dbReference type="PROSITE" id="PS50046"/>
    </source>
</evidence>
<proteinExistence type="predicted"/>
<dbReference type="InterPro" id="IPR029016">
    <property type="entry name" value="GAF-like_dom_sf"/>
</dbReference>
<reference evidence="7 8" key="1">
    <citation type="submission" date="2016-10" db="EMBL/GenBank/DDBJ databases">
        <authorList>
            <person name="de Groot N.N."/>
        </authorList>
    </citation>
    <scope>NUCLEOTIDE SEQUENCE [LARGE SCALE GENOMIC DNA]</scope>
    <source>
        <strain evidence="7 8">DSM 23142</strain>
    </source>
</reference>
<dbReference type="GO" id="GO:0009881">
    <property type="term" value="F:photoreceptor activity"/>
    <property type="evidence" value="ECO:0007669"/>
    <property type="project" value="UniProtKB-KW"/>
</dbReference>